<dbReference type="GO" id="GO:0035869">
    <property type="term" value="C:ciliary transition zone"/>
    <property type="evidence" value="ECO:0007669"/>
    <property type="project" value="TreeGrafter"/>
</dbReference>
<dbReference type="EMBL" id="CAJNOU010000116">
    <property type="protein sequence ID" value="CAF0872229.1"/>
    <property type="molecule type" value="Genomic_DNA"/>
</dbReference>
<evidence type="ECO:0008006" key="11">
    <source>
        <dbReference type="Google" id="ProtNLM"/>
    </source>
</evidence>
<evidence type="ECO:0000313" key="9">
    <source>
        <dbReference type="EMBL" id="CAF0930766.1"/>
    </source>
</evidence>
<keyword evidence="2 5" id="KW-0732">Signal</keyword>
<evidence type="ECO:0000256" key="1">
    <source>
        <dbReference type="ARBA" id="ARBA00007633"/>
    </source>
</evidence>
<gene>
    <name evidence="9" type="ORF">RFH988_LOCUS10523</name>
    <name evidence="8" type="ORF">SEV965_LOCUS4176</name>
</gene>
<dbReference type="Proteomes" id="UP000663882">
    <property type="component" value="Unassembled WGS sequence"/>
</dbReference>
<keyword evidence="3" id="KW-0970">Cilium biogenesis/degradation</keyword>
<feature type="signal peptide" evidence="5">
    <location>
        <begin position="1"/>
        <end position="18"/>
    </location>
</feature>
<proteinExistence type="inferred from homology"/>
<evidence type="ECO:0000313" key="8">
    <source>
        <dbReference type="EMBL" id="CAF0872229.1"/>
    </source>
</evidence>
<organism evidence="9 10">
    <name type="scientific">Rotaria sordida</name>
    <dbReference type="NCBI Taxonomy" id="392033"/>
    <lineage>
        <taxon>Eukaryota</taxon>
        <taxon>Metazoa</taxon>
        <taxon>Spiralia</taxon>
        <taxon>Gnathifera</taxon>
        <taxon>Rotifera</taxon>
        <taxon>Eurotatoria</taxon>
        <taxon>Bdelloidea</taxon>
        <taxon>Philodinida</taxon>
        <taxon>Philodinidae</taxon>
        <taxon>Rotaria</taxon>
    </lineage>
</organism>
<name>A0A814BT55_9BILA</name>
<dbReference type="InterPro" id="IPR011677">
    <property type="entry name" value="TCTN1-3_dom"/>
</dbReference>
<feature type="domain" description="Tectonic-1-3" evidence="6">
    <location>
        <begin position="157"/>
        <end position="306"/>
    </location>
</feature>
<dbReference type="Pfam" id="PF25752">
    <property type="entry name" value="DUF1619_N"/>
    <property type="match status" value="1"/>
</dbReference>
<dbReference type="OrthoDB" id="184109at2759"/>
<evidence type="ECO:0000259" key="6">
    <source>
        <dbReference type="Pfam" id="PF07773"/>
    </source>
</evidence>
<protein>
    <recommendedName>
        <fullName evidence="11">Tectonic-1</fullName>
    </recommendedName>
</protein>
<evidence type="ECO:0000256" key="5">
    <source>
        <dbReference type="SAM" id="SignalP"/>
    </source>
</evidence>
<evidence type="ECO:0000313" key="10">
    <source>
        <dbReference type="Proteomes" id="UP000663882"/>
    </source>
</evidence>
<comment type="caution">
    <text evidence="9">The sequence shown here is derived from an EMBL/GenBank/DDBJ whole genome shotgun (WGS) entry which is preliminary data.</text>
</comment>
<dbReference type="PANTHER" id="PTHR14611:SF2">
    <property type="entry name" value="TECTONIC"/>
    <property type="match status" value="1"/>
</dbReference>
<dbReference type="AlphaFoldDB" id="A0A814BT55"/>
<evidence type="ECO:0000256" key="2">
    <source>
        <dbReference type="ARBA" id="ARBA00022729"/>
    </source>
</evidence>
<dbReference type="Pfam" id="PF07773">
    <property type="entry name" value="TCTN_DUF1619"/>
    <property type="match status" value="2"/>
</dbReference>
<evidence type="ECO:0000256" key="3">
    <source>
        <dbReference type="ARBA" id="ARBA00022794"/>
    </source>
</evidence>
<dbReference type="EMBL" id="CAJNOO010000395">
    <property type="protein sequence ID" value="CAF0930766.1"/>
    <property type="molecule type" value="Genomic_DNA"/>
</dbReference>
<keyword evidence="4" id="KW-0325">Glycoprotein</keyword>
<accession>A0A814BT55</accession>
<dbReference type="PANTHER" id="PTHR14611">
    <property type="entry name" value="TECTONIC FAMILY MEMBER"/>
    <property type="match status" value="1"/>
</dbReference>
<dbReference type="InterPro" id="IPR057724">
    <property type="entry name" value="TCTN1-3_N"/>
</dbReference>
<feature type="domain" description="Tectonic-1-3" evidence="6">
    <location>
        <begin position="322"/>
        <end position="504"/>
    </location>
</feature>
<sequence>MFTIINFIFVLLTTTVYCQNVTVQFQTFPVNTDIGSCPCDLTANQCDVSCCCDPDCSSDDILAFSCSSRDNQYTNTTPILSTIQPSCYKNISIFQSNSPYVIQKMGELVCVDFQRYSGSQYYQQPNIQTLDPGSFVRTINRENSISAPSGLPTNLTNYQVGTPILTYNTTRAAPIYYSLPVKLSNNQLCSGSQTITYMNDFTSTCNRVVNLNTCYGALNPSTYMNPLCLIRFPSLPFDNSTYICDNTSVSPASFVGSTCSGALKSLTIKIFYSNPSGIVNVSVTNVTSDSMDGTTFEQTFIVQFIQNDSSSLSSSSTERNPGYLQGANIIASIQNDTTIQTISSSQFSILRPLSTGYCDSSNTQRMPISFGESIRSTCKYNATGQTTCPNIYDILMPINATNLYVAAYSNPNMSNNTNDWLRVISCISAIGSPNIFQCQNGIKLYSSLDVVCYVKLDIQIAYTKIGSISNPQFVLSAVIFHYQTITTNLLNDTLLVTESVTFQDISVTPVIEQGQIPAPNTRLPADFFYPFSTNQATKFMTYSYLSYSLISILLILM</sequence>
<dbReference type="Proteomes" id="UP000663889">
    <property type="component" value="Unassembled WGS sequence"/>
</dbReference>
<feature type="domain" description="Tectonic-1-3 N-terminal" evidence="7">
    <location>
        <begin position="15"/>
        <end position="70"/>
    </location>
</feature>
<dbReference type="InterPro" id="IPR040354">
    <property type="entry name" value="TCTN1-3"/>
</dbReference>
<dbReference type="GO" id="GO:0060271">
    <property type="term" value="P:cilium assembly"/>
    <property type="evidence" value="ECO:0007669"/>
    <property type="project" value="TreeGrafter"/>
</dbReference>
<evidence type="ECO:0000259" key="7">
    <source>
        <dbReference type="Pfam" id="PF25752"/>
    </source>
</evidence>
<reference evidence="9" key="1">
    <citation type="submission" date="2021-02" db="EMBL/GenBank/DDBJ databases">
        <authorList>
            <person name="Nowell W R."/>
        </authorList>
    </citation>
    <scope>NUCLEOTIDE SEQUENCE</scope>
</reference>
<comment type="similarity">
    <text evidence="1">Belongs to the tectonic family.</text>
</comment>
<feature type="chain" id="PRO_5035599508" description="Tectonic-1" evidence="5">
    <location>
        <begin position="19"/>
        <end position="557"/>
    </location>
</feature>
<evidence type="ECO:0000256" key="4">
    <source>
        <dbReference type="ARBA" id="ARBA00023180"/>
    </source>
</evidence>